<dbReference type="EMBL" id="MFEH01000003">
    <property type="protein sequence ID" value="OGE73939.1"/>
    <property type="molecule type" value="Genomic_DNA"/>
</dbReference>
<dbReference type="Gene3D" id="2.30.110.10">
    <property type="entry name" value="Electron Transport, Fmn-binding Protein, Chain A"/>
    <property type="match status" value="1"/>
</dbReference>
<gene>
    <name evidence="1" type="ORF">A2717_00160</name>
</gene>
<evidence type="ECO:0000313" key="2">
    <source>
        <dbReference type="Proteomes" id="UP000177610"/>
    </source>
</evidence>
<dbReference type="STRING" id="1817821.A2717_00160"/>
<accession>A0A1F5N8I7</accession>
<dbReference type="Proteomes" id="UP000177610">
    <property type="component" value="Unassembled WGS sequence"/>
</dbReference>
<organism evidence="1 2">
    <name type="scientific">Candidatus Doudnabacteria bacterium RIFCSPHIGHO2_01_FULL_41_86</name>
    <dbReference type="NCBI Taxonomy" id="1817821"/>
    <lineage>
        <taxon>Bacteria</taxon>
        <taxon>Candidatus Doudnaibacteriota</taxon>
    </lineage>
</organism>
<sequence length="131" mass="15157">MKMSQIPKGLYQRLNKAQVCQVAIKDGQGYDELETLSFSLSDVPLNLYFSVEKNNIKYSKLLEGKLVDAFAVARVENDKEWFTFQIEGKLAVIDKNPVEVQKLFLEFTPTWWEYTDYKTKPPIIINSSKGR</sequence>
<proteinExistence type="predicted"/>
<name>A0A1F5N8I7_9BACT</name>
<reference evidence="1 2" key="1">
    <citation type="journal article" date="2016" name="Nat. Commun.">
        <title>Thousands of microbial genomes shed light on interconnected biogeochemical processes in an aquifer system.</title>
        <authorList>
            <person name="Anantharaman K."/>
            <person name="Brown C.T."/>
            <person name="Hug L.A."/>
            <person name="Sharon I."/>
            <person name="Castelle C.J."/>
            <person name="Probst A.J."/>
            <person name="Thomas B.C."/>
            <person name="Singh A."/>
            <person name="Wilkins M.J."/>
            <person name="Karaoz U."/>
            <person name="Brodie E.L."/>
            <person name="Williams K.H."/>
            <person name="Hubbard S.S."/>
            <person name="Banfield J.F."/>
        </authorList>
    </citation>
    <scope>NUCLEOTIDE SEQUENCE [LARGE SCALE GENOMIC DNA]</scope>
</reference>
<dbReference type="InterPro" id="IPR012349">
    <property type="entry name" value="Split_barrel_FMN-bd"/>
</dbReference>
<comment type="caution">
    <text evidence="1">The sequence shown here is derived from an EMBL/GenBank/DDBJ whole genome shotgun (WGS) entry which is preliminary data.</text>
</comment>
<protein>
    <submittedName>
        <fullName evidence="1">Uncharacterized protein</fullName>
    </submittedName>
</protein>
<dbReference type="AlphaFoldDB" id="A0A1F5N8I7"/>
<evidence type="ECO:0000313" key="1">
    <source>
        <dbReference type="EMBL" id="OGE73939.1"/>
    </source>
</evidence>